<keyword evidence="6" id="KW-0547">Nucleotide-binding</keyword>
<organism evidence="15 16">
    <name type="scientific">Mikania micrantha</name>
    <name type="common">bitter vine</name>
    <dbReference type="NCBI Taxonomy" id="192012"/>
    <lineage>
        <taxon>Eukaryota</taxon>
        <taxon>Viridiplantae</taxon>
        <taxon>Streptophyta</taxon>
        <taxon>Embryophyta</taxon>
        <taxon>Tracheophyta</taxon>
        <taxon>Spermatophyta</taxon>
        <taxon>Magnoliopsida</taxon>
        <taxon>eudicotyledons</taxon>
        <taxon>Gunneridae</taxon>
        <taxon>Pentapetalae</taxon>
        <taxon>asterids</taxon>
        <taxon>campanulids</taxon>
        <taxon>Asterales</taxon>
        <taxon>Asteraceae</taxon>
        <taxon>Asteroideae</taxon>
        <taxon>Heliantheae alliance</taxon>
        <taxon>Eupatorieae</taxon>
        <taxon>Mikania</taxon>
    </lineage>
</organism>
<evidence type="ECO:0000259" key="14">
    <source>
        <dbReference type="PROSITE" id="PS50011"/>
    </source>
</evidence>
<name>A0A5N6Q0L3_9ASTR</name>
<dbReference type="InterPro" id="IPR045274">
    <property type="entry name" value="WAK-like"/>
</dbReference>
<comment type="caution">
    <text evidence="15">The sequence shown here is derived from an EMBL/GenBank/DDBJ whole genome shotgun (WGS) entry which is preliminary data.</text>
</comment>
<keyword evidence="2" id="KW-0723">Serine/threonine-protein kinase</keyword>
<proteinExistence type="predicted"/>
<accession>A0A5N6Q0L3</accession>
<comment type="subcellular location">
    <subcellularLocation>
        <location evidence="1">Membrane</location>
        <topology evidence="1">Single-pass type I membrane protein</topology>
    </subcellularLocation>
</comment>
<keyword evidence="7" id="KW-0418">Kinase</keyword>
<evidence type="ECO:0000313" key="16">
    <source>
        <dbReference type="Proteomes" id="UP000326396"/>
    </source>
</evidence>
<dbReference type="AlphaFoldDB" id="A0A5N6Q0L3"/>
<dbReference type="Gene3D" id="1.10.510.10">
    <property type="entry name" value="Transferase(Phosphotransferase) domain 1"/>
    <property type="match status" value="1"/>
</dbReference>
<dbReference type="InterPro" id="IPR011009">
    <property type="entry name" value="Kinase-like_dom_sf"/>
</dbReference>
<dbReference type="EMBL" id="SZYD01000001">
    <property type="protein sequence ID" value="KAD7478164.1"/>
    <property type="molecule type" value="Genomic_DNA"/>
</dbReference>
<keyword evidence="4 13" id="KW-0812">Transmembrane</keyword>
<evidence type="ECO:0000256" key="12">
    <source>
        <dbReference type="ARBA" id="ARBA00047951"/>
    </source>
</evidence>
<evidence type="ECO:0000256" key="5">
    <source>
        <dbReference type="ARBA" id="ARBA00022729"/>
    </source>
</evidence>
<evidence type="ECO:0000256" key="1">
    <source>
        <dbReference type="ARBA" id="ARBA00004479"/>
    </source>
</evidence>
<keyword evidence="5" id="KW-0732">Signal</keyword>
<evidence type="ECO:0000313" key="15">
    <source>
        <dbReference type="EMBL" id="KAD7478164.1"/>
    </source>
</evidence>
<evidence type="ECO:0000256" key="8">
    <source>
        <dbReference type="ARBA" id="ARBA00022840"/>
    </source>
</evidence>
<dbReference type="PANTHER" id="PTHR27005">
    <property type="entry name" value="WALL-ASSOCIATED RECEPTOR KINASE-LIKE 21"/>
    <property type="match status" value="1"/>
</dbReference>
<evidence type="ECO:0000256" key="6">
    <source>
        <dbReference type="ARBA" id="ARBA00022741"/>
    </source>
</evidence>
<dbReference type="OrthoDB" id="4062651at2759"/>
<feature type="transmembrane region" description="Helical" evidence="13">
    <location>
        <begin position="417"/>
        <end position="441"/>
    </location>
</feature>
<dbReference type="GO" id="GO:0007166">
    <property type="term" value="P:cell surface receptor signaling pathway"/>
    <property type="evidence" value="ECO:0007669"/>
    <property type="project" value="InterPro"/>
</dbReference>
<evidence type="ECO:0000256" key="13">
    <source>
        <dbReference type="SAM" id="Phobius"/>
    </source>
</evidence>
<dbReference type="SUPFAM" id="SSF56112">
    <property type="entry name" value="Protein kinase-like (PK-like)"/>
    <property type="match status" value="1"/>
</dbReference>
<dbReference type="PROSITE" id="PS50011">
    <property type="entry name" value="PROTEIN_KINASE_DOM"/>
    <property type="match status" value="1"/>
</dbReference>
<dbReference type="Pfam" id="PF00069">
    <property type="entry name" value="Pkinase"/>
    <property type="match status" value="1"/>
</dbReference>
<protein>
    <recommendedName>
        <fullName evidence="14">Protein kinase domain-containing protein</fullName>
    </recommendedName>
</protein>
<comment type="catalytic activity">
    <reaction evidence="12">
        <text>L-threonyl-[protein] + ATP = O-phospho-L-threonyl-[protein] + ADP + H(+)</text>
        <dbReference type="Rhea" id="RHEA:46608"/>
        <dbReference type="Rhea" id="RHEA-COMP:11060"/>
        <dbReference type="Rhea" id="RHEA-COMP:11605"/>
        <dbReference type="ChEBI" id="CHEBI:15378"/>
        <dbReference type="ChEBI" id="CHEBI:30013"/>
        <dbReference type="ChEBI" id="CHEBI:30616"/>
        <dbReference type="ChEBI" id="CHEBI:61977"/>
        <dbReference type="ChEBI" id="CHEBI:456216"/>
    </reaction>
</comment>
<evidence type="ECO:0000256" key="11">
    <source>
        <dbReference type="ARBA" id="ARBA00047558"/>
    </source>
</evidence>
<dbReference type="InterPro" id="IPR000719">
    <property type="entry name" value="Prot_kinase_dom"/>
</dbReference>
<sequence length="689" mass="76443">MPRQGAMIHAGTTLRFRSLLESVRIVPSTNGTSLSATTQPHIYQQVYGCQNPIGNNISELMGVNLGTSPFLFSKYNRFVFEGCGTAAIMMNNESVVTGCSTGCQNVTYSRDRNTCFGNGCCQTAIPDSFKSYIINLIGFEKEWGDGACGSAFLLEENSDQISCCDKDVPIRRGVGMFNGAPVDTLNCDIPYTWLIENPNLIDGSRDNPYLIDGCEKDVNKWYTIDCNSSTPYLPALNHLKVLGVDLKNRTVTVGTPRVTNCKNPVWNSSEIMGVDLRGSPFLFSKYNRFVFKGCGNAVMMTDNGSVVTACSTACVTHELNDDKDKCFGMGDCCETAVPHYLKSYSINLLSRGLEEEDGGCGSAFLVDETSYHQGTLFSVSRNATDFNIPVSFLWTLADSDQVTCCENMTPERGVVNMFNGVSISIGILFLVAVCYVFYKWVKKTKEKRQRKRFFKRNGGLLLKQQEEADPSLVDKTILFTSRELQKATENFNENRILGRGGQGTVYKGMLVDGRIVAVKKSKVVDESQLAQFINEVVILSQINHRNVVKLLGCCLETDVPVLVSEFIPNGEKPISLTRFGENRSLATHFMLAMEEGRVMSIFDTMVIKEGTRDELLILANLAMRCLNLNGKHRPTMKEVAIELETIRRSHIPSVVQMNIGPLVSREKLSMPTYSDSSSTYFSFIDSISQ</sequence>
<keyword evidence="9 13" id="KW-1133">Transmembrane helix</keyword>
<evidence type="ECO:0000256" key="10">
    <source>
        <dbReference type="ARBA" id="ARBA00023136"/>
    </source>
</evidence>
<evidence type="ECO:0000256" key="7">
    <source>
        <dbReference type="ARBA" id="ARBA00022777"/>
    </source>
</evidence>
<keyword evidence="16" id="KW-1185">Reference proteome</keyword>
<keyword evidence="8" id="KW-0067">ATP-binding</keyword>
<dbReference type="FunFam" id="3.30.200.20:FF:000043">
    <property type="entry name" value="Wall-associated receptor kinase 2"/>
    <property type="match status" value="1"/>
</dbReference>
<reference evidence="15 16" key="1">
    <citation type="submission" date="2019-05" db="EMBL/GenBank/DDBJ databases">
        <title>Mikania micrantha, genome provides insights into the molecular mechanism of rapid growth.</title>
        <authorList>
            <person name="Liu B."/>
        </authorList>
    </citation>
    <scope>NUCLEOTIDE SEQUENCE [LARGE SCALE GENOMIC DNA]</scope>
    <source>
        <strain evidence="15">NLD-2019</strain>
        <tissue evidence="15">Leaf</tissue>
    </source>
</reference>
<dbReference type="Gene3D" id="3.30.200.20">
    <property type="entry name" value="Phosphorylase Kinase, domain 1"/>
    <property type="match status" value="1"/>
</dbReference>
<evidence type="ECO:0000256" key="3">
    <source>
        <dbReference type="ARBA" id="ARBA00022679"/>
    </source>
</evidence>
<dbReference type="GO" id="GO:0005524">
    <property type="term" value="F:ATP binding"/>
    <property type="evidence" value="ECO:0007669"/>
    <property type="project" value="UniProtKB-KW"/>
</dbReference>
<gene>
    <name evidence="15" type="ORF">E3N88_01300</name>
</gene>
<evidence type="ECO:0000256" key="2">
    <source>
        <dbReference type="ARBA" id="ARBA00022527"/>
    </source>
</evidence>
<feature type="domain" description="Protein kinase" evidence="14">
    <location>
        <begin position="491"/>
        <end position="689"/>
    </location>
</feature>
<dbReference type="GO" id="GO:0004674">
    <property type="term" value="F:protein serine/threonine kinase activity"/>
    <property type="evidence" value="ECO:0007669"/>
    <property type="project" value="UniProtKB-KW"/>
</dbReference>
<dbReference type="Proteomes" id="UP000326396">
    <property type="component" value="Linkage Group LG1"/>
</dbReference>
<dbReference type="GO" id="GO:0005886">
    <property type="term" value="C:plasma membrane"/>
    <property type="evidence" value="ECO:0007669"/>
    <property type="project" value="TreeGrafter"/>
</dbReference>
<evidence type="ECO:0000256" key="4">
    <source>
        <dbReference type="ARBA" id="ARBA00022692"/>
    </source>
</evidence>
<keyword evidence="3" id="KW-0808">Transferase</keyword>
<dbReference type="PANTHER" id="PTHR27005:SF388">
    <property type="entry name" value="MITOGEN-ACTIVATED PROTEIN (MAP) KINASE KINASE KINASE 10-RELATED"/>
    <property type="match status" value="1"/>
</dbReference>
<comment type="catalytic activity">
    <reaction evidence="11">
        <text>L-seryl-[protein] + ATP = O-phospho-L-seryl-[protein] + ADP + H(+)</text>
        <dbReference type="Rhea" id="RHEA:17989"/>
        <dbReference type="Rhea" id="RHEA-COMP:9863"/>
        <dbReference type="Rhea" id="RHEA-COMP:11604"/>
        <dbReference type="ChEBI" id="CHEBI:15378"/>
        <dbReference type="ChEBI" id="CHEBI:29999"/>
        <dbReference type="ChEBI" id="CHEBI:30616"/>
        <dbReference type="ChEBI" id="CHEBI:83421"/>
        <dbReference type="ChEBI" id="CHEBI:456216"/>
    </reaction>
</comment>
<evidence type="ECO:0000256" key="9">
    <source>
        <dbReference type="ARBA" id="ARBA00022989"/>
    </source>
</evidence>
<keyword evidence="10 13" id="KW-0472">Membrane</keyword>